<sequence>MKKTLATLILFAFIALIYLLVVQKESGEVLLQIDSSENAKKLSDELQLSMKSIYQLEQLVLDLKQQNLMLSKKLELANRKLVKVITHNTNSDNPDQVVIKQPVINEEKNYKPQKTADEIIISAMQSGVSVYDSLESNFVHQEVDYEWAPKQEENLWSLINDNENLQSLGITEVKCKERWCAVELLPSQQNSNVDISTNFIFAMKDQGWYSENIVFYETSDDGESTSVFISRDNDENTLSDMLKRTP</sequence>
<comment type="caution">
    <text evidence="1">The sequence shown here is derived from an EMBL/GenBank/DDBJ whole genome shotgun (WGS) entry which is preliminary data.</text>
</comment>
<keyword evidence="2" id="KW-1185">Reference proteome</keyword>
<dbReference type="RefSeq" id="WP_121853064.1">
    <property type="nucleotide sequence ID" value="NZ_CP037952.1"/>
</dbReference>
<organism evidence="1 2">
    <name type="scientific">Parashewanella spongiae</name>
    <dbReference type="NCBI Taxonomy" id="342950"/>
    <lineage>
        <taxon>Bacteria</taxon>
        <taxon>Pseudomonadati</taxon>
        <taxon>Pseudomonadota</taxon>
        <taxon>Gammaproteobacteria</taxon>
        <taxon>Alteromonadales</taxon>
        <taxon>Shewanellaceae</taxon>
        <taxon>Parashewanella</taxon>
    </lineage>
</organism>
<name>A0A3A6TP01_9GAMM</name>
<accession>A0A3A6TP01</accession>
<dbReference type="Proteomes" id="UP000273022">
    <property type="component" value="Unassembled WGS sequence"/>
</dbReference>
<dbReference type="AlphaFoldDB" id="A0A3A6TP01"/>
<protein>
    <submittedName>
        <fullName evidence="1">Uncharacterized protein</fullName>
    </submittedName>
</protein>
<dbReference type="EMBL" id="QYYH01000037">
    <property type="protein sequence ID" value="RJY17654.1"/>
    <property type="molecule type" value="Genomic_DNA"/>
</dbReference>
<evidence type="ECO:0000313" key="2">
    <source>
        <dbReference type="Proteomes" id="UP000273022"/>
    </source>
</evidence>
<proteinExistence type="predicted"/>
<reference evidence="1 2" key="1">
    <citation type="submission" date="2018-09" db="EMBL/GenBank/DDBJ databases">
        <title>Phylogeny of the Shewanellaceae, and recommendation for two new genera, Pseudoshewanella and Parashewanella.</title>
        <authorList>
            <person name="Wang G."/>
        </authorList>
    </citation>
    <scope>NUCLEOTIDE SEQUENCE [LARGE SCALE GENOMIC DNA]</scope>
    <source>
        <strain evidence="1 2">KCTC 22492</strain>
    </source>
</reference>
<gene>
    <name evidence="1" type="ORF">D5R81_07655</name>
</gene>
<evidence type="ECO:0000313" key="1">
    <source>
        <dbReference type="EMBL" id="RJY17654.1"/>
    </source>
</evidence>